<organism evidence="1 2">
    <name type="scientific">Popillia japonica</name>
    <name type="common">Japanese beetle</name>
    <dbReference type="NCBI Taxonomy" id="7064"/>
    <lineage>
        <taxon>Eukaryota</taxon>
        <taxon>Metazoa</taxon>
        <taxon>Ecdysozoa</taxon>
        <taxon>Arthropoda</taxon>
        <taxon>Hexapoda</taxon>
        <taxon>Insecta</taxon>
        <taxon>Pterygota</taxon>
        <taxon>Neoptera</taxon>
        <taxon>Endopterygota</taxon>
        <taxon>Coleoptera</taxon>
        <taxon>Polyphaga</taxon>
        <taxon>Scarabaeiformia</taxon>
        <taxon>Scarabaeidae</taxon>
        <taxon>Rutelinae</taxon>
        <taxon>Popillia</taxon>
    </lineage>
</organism>
<dbReference type="Proteomes" id="UP001458880">
    <property type="component" value="Unassembled WGS sequence"/>
</dbReference>
<reference evidence="1 2" key="1">
    <citation type="journal article" date="2024" name="BMC Genomics">
        <title>De novo assembly and annotation of Popillia japonica's genome with initial clues to its potential as an invasive pest.</title>
        <authorList>
            <person name="Cucini C."/>
            <person name="Boschi S."/>
            <person name="Funari R."/>
            <person name="Cardaioli E."/>
            <person name="Iannotti N."/>
            <person name="Marturano G."/>
            <person name="Paoli F."/>
            <person name="Bruttini M."/>
            <person name="Carapelli A."/>
            <person name="Frati F."/>
            <person name="Nardi F."/>
        </authorList>
    </citation>
    <scope>NUCLEOTIDE SEQUENCE [LARGE SCALE GENOMIC DNA]</scope>
    <source>
        <strain evidence="1">DMR45628</strain>
    </source>
</reference>
<evidence type="ECO:0000313" key="1">
    <source>
        <dbReference type="EMBL" id="KAK9701084.1"/>
    </source>
</evidence>
<gene>
    <name evidence="1" type="ORF">QE152_g30814</name>
</gene>
<sequence length="100" mass="11217">MKHNTSQQFLVCMQNPNVDRISKDSRAAVPKTASAQENVYISDSRAAVPKTASAQENVYISLINFRLHWKLNKCVKRISLCLGIPTGKKANENHLFSKCL</sequence>
<comment type="caution">
    <text evidence="1">The sequence shown here is derived from an EMBL/GenBank/DDBJ whole genome shotgun (WGS) entry which is preliminary data.</text>
</comment>
<accession>A0AAW1JCX5</accession>
<name>A0AAW1JCX5_POPJA</name>
<evidence type="ECO:0000313" key="2">
    <source>
        <dbReference type="Proteomes" id="UP001458880"/>
    </source>
</evidence>
<dbReference type="EMBL" id="JASPKY010000422">
    <property type="protein sequence ID" value="KAK9701084.1"/>
    <property type="molecule type" value="Genomic_DNA"/>
</dbReference>
<protein>
    <submittedName>
        <fullName evidence="1">Uncharacterized protein</fullName>
    </submittedName>
</protein>
<proteinExistence type="predicted"/>
<dbReference type="AlphaFoldDB" id="A0AAW1JCX5"/>
<keyword evidence="2" id="KW-1185">Reference proteome</keyword>